<dbReference type="Gene3D" id="2.60.40.10">
    <property type="entry name" value="Immunoglobulins"/>
    <property type="match status" value="2"/>
</dbReference>
<evidence type="ECO:0000256" key="6">
    <source>
        <dbReference type="ARBA" id="ARBA00023295"/>
    </source>
</evidence>
<organism evidence="9 10">
    <name type="scientific">Streptomyces vulcanius</name>
    <dbReference type="NCBI Taxonomy" id="1441876"/>
    <lineage>
        <taxon>Bacteria</taxon>
        <taxon>Bacillati</taxon>
        <taxon>Actinomycetota</taxon>
        <taxon>Actinomycetes</taxon>
        <taxon>Kitasatosporales</taxon>
        <taxon>Streptomycetaceae</taxon>
        <taxon>Streptomyces</taxon>
    </lineage>
</organism>
<dbReference type="Pfam" id="PF02836">
    <property type="entry name" value="Glyco_hydro_2_C"/>
    <property type="match status" value="1"/>
</dbReference>
<name>A0ABV9AYQ4_9ACTN</name>
<feature type="domain" description="Beta galactosidase small chain/" evidence="8">
    <location>
        <begin position="763"/>
        <end position="1012"/>
    </location>
</feature>
<dbReference type="Gene3D" id="2.70.98.10">
    <property type="match status" value="1"/>
</dbReference>
<dbReference type="InterPro" id="IPR050347">
    <property type="entry name" value="Bact_Beta-galactosidase"/>
</dbReference>
<dbReference type="InterPro" id="IPR006103">
    <property type="entry name" value="Glyco_hydro_2_cat"/>
</dbReference>
<dbReference type="PANTHER" id="PTHR46323">
    <property type="entry name" value="BETA-GALACTOSIDASE"/>
    <property type="match status" value="1"/>
</dbReference>
<reference evidence="10" key="1">
    <citation type="journal article" date="2019" name="Int. J. Syst. Evol. Microbiol.">
        <title>The Global Catalogue of Microorganisms (GCM) 10K type strain sequencing project: providing services to taxonomists for standard genome sequencing and annotation.</title>
        <authorList>
            <consortium name="The Broad Institute Genomics Platform"/>
            <consortium name="The Broad Institute Genome Sequencing Center for Infectious Disease"/>
            <person name="Wu L."/>
            <person name="Ma J."/>
        </authorList>
    </citation>
    <scope>NUCLEOTIDE SEQUENCE [LARGE SCALE GENOMIC DNA]</scope>
    <source>
        <strain evidence="10">CGMCC 4.7177</strain>
    </source>
</reference>
<dbReference type="GO" id="GO:0016787">
    <property type="term" value="F:hydrolase activity"/>
    <property type="evidence" value="ECO:0007669"/>
    <property type="project" value="UniProtKB-KW"/>
</dbReference>
<evidence type="ECO:0000313" key="9">
    <source>
        <dbReference type="EMBL" id="MFC4504979.1"/>
    </source>
</evidence>
<dbReference type="InterPro" id="IPR006101">
    <property type="entry name" value="Glyco_hydro_2"/>
</dbReference>
<dbReference type="InterPro" id="IPR023232">
    <property type="entry name" value="Glyco_hydro_2_AS"/>
</dbReference>
<proteinExistence type="inferred from homology"/>
<dbReference type="EC" id="3.2.1.23" evidence="3"/>
<keyword evidence="5 9" id="KW-0378">Hydrolase</keyword>
<evidence type="ECO:0000256" key="2">
    <source>
        <dbReference type="ARBA" id="ARBA00007401"/>
    </source>
</evidence>
<evidence type="ECO:0000256" key="5">
    <source>
        <dbReference type="ARBA" id="ARBA00022801"/>
    </source>
</evidence>
<keyword evidence="6" id="KW-0326">Glycosidase</keyword>
<comment type="similarity">
    <text evidence="2">Belongs to the glycosyl hydrolase 2 family.</text>
</comment>
<gene>
    <name evidence="9" type="ORF">ACFPIH_36705</name>
</gene>
<dbReference type="PROSITE" id="PS00719">
    <property type="entry name" value="GLYCOSYL_HYDROL_F2_1"/>
    <property type="match status" value="1"/>
</dbReference>
<evidence type="ECO:0000256" key="4">
    <source>
        <dbReference type="ARBA" id="ARBA00013303"/>
    </source>
</evidence>
<dbReference type="InterPro" id="IPR006104">
    <property type="entry name" value="Glyco_hydro_2_N"/>
</dbReference>
<dbReference type="PROSITE" id="PS00608">
    <property type="entry name" value="GLYCOSYL_HYDROL_F2_2"/>
    <property type="match status" value="1"/>
</dbReference>
<dbReference type="SUPFAM" id="SSF49785">
    <property type="entry name" value="Galactose-binding domain-like"/>
    <property type="match status" value="1"/>
</dbReference>
<dbReference type="InterPro" id="IPR013783">
    <property type="entry name" value="Ig-like_fold"/>
</dbReference>
<dbReference type="EMBL" id="JBHSFK010000030">
    <property type="protein sequence ID" value="MFC4504979.1"/>
    <property type="molecule type" value="Genomic_DNA"/>
</dbReference>
<dbReference type="SUPFAM" id="SSF49303">
    <property type="entry name" value="beta-Galactosidase/glucuronidase domain"/>
    <property type="match status" value="2"/>
</dbReference>
<dbReference type="InterPro" id="IPR017853">
    <property type="entry name" value="GH"/>
</dbReference>
<dbReference type="PRINTS" id="PR00132">
    <property type="entry name" value="GLHYDRLASE2"/>
</dbReference>
<dbReference type="InterPro" id="IPR032312">
    <property type="entry name" value="LacZ_4"/>
</dbReference>
<comment type="caution">
    <text evidence="9">The sequence shown here is derived from an EMBL/GenBank/DDBJ whole genome shotgun (WGS) entry which is preliminary data.</text>
</comment>
<dbReference type="Pfam" id="PF02929">
    <property type="entry name" value="Bgal_small_N"/>
    <property type="match status" value="1"/>
</dbReference>
<dbReference type="Pfam" id="PF02837">
    <property type="entry name" value="Glyco_hydro_2_N"/>
    <property type="match status" value="1"/>
</dbReference>
<dbReference type="RefSeq" id="WP_381182463.1">
    <property type="nucleotide sequence ID" value="NZ_JBHSFK010000030.1"/>
</dbReference>
<dbReference type="Gene3D" id="3.20.20.80">
    <property type="entry name" value="Glycosidases"/>
    <property type="match status" value="1"/>
</dbReference>
<dbReference type="InterPro" id="IPR008979">
    <property type="entry name" value="Galactose-bd-like_sf"/>
</dbReference>
<dbReference type="SUPFAM" id="SSF74650">
    <property type="entry name" value="Galactose mutarotase-like"/>
    <property type="match status" value="1"/>
</dbReference>
<dbReference type="Pfam" id="PF16353">
    <property type="entry name" value="LacZ_4"/>
    <property type="match status" value="1"/>
</dbReference>
<protein>
    <recommendedName>
        <fullName evidence="4">Beta-galactosidase</fullName>
        <ecNumber evidence="3">3.2.1.23</ecNumber>
    </recommendedName>
    <alternativeName>
        <fullName evidence="7">Lactase</fullName>
    </alternativeName>
</protein>
<evidence type="ECO:0000256" key="3">
    <source>
        <dbReference type="ARBA" id="ARBA00012756"/>
    </source>
</evidence>
<dbReference type="SMART" id="SM01038">
    <property type="entry name" value="Bgal_small_N"/>
    <property type="match status" value="1"/>
</dbReference>
<evidence type="ECO:0000259" key="8">
    <source>
        <dbReference type="SMART" id="SM01038"/>
    </source>
</evidence>
<evidence type="ECO:0000256" key="7">
    <source>
        <dbReference type="ARBA" id="ARBA00032230"/>
    </source>
</evidence>
<dbReference type="Gene3D" id="2.60.120.260">
    <property type="entry name" value="Galactose-binding domain-like"/>
    <property type="match status" value="1"/>
</dbReference>
<dbReference type="SUPFAM" id="SSF51445">
    <property type="entry name" value="(Trans)glycosidases"/>
    <property type="match status" value="1"/>
</dbReference>
<dbReference type="InterPro" id="IPR004199">
    <property type="entry name" value="B-gal_small/dom_5"/>
</dbReference>
<dbReference type="InterPro" id="IPR036156">
    <property type="entry name" value="Beta-gal/glucu_dom_sf"/>
</dbReference>
<dbReference type="InterPro" id="IPR023230">
    <property type="entry name" value="Glyco_hydro_2_CS"/>
</dbReference>
<dbReference type="PANTHER" id="PTHR46323:SF2">
    <property type="entry name" value="BETA-GALACTOSIDASE"/>
    <property type="match status" value="1"/>
</dbReference>
<dbReference type="InterPro" id="IPR014718">
    <property type="entry name" value="GH-type_carb-bd"/>
</dbReference>
<dbReference type="InterPro" id="IPR011013">
    <property type="entry name" value="Gal_mutarotase_sf_dom"/>
</dbReference>
<sequence>MTTTENTTGPWDASGLHSVGRLPMRALRRTPDLELDGTWDFQLLPSPTAPLGLNWKKTQVPSLWTMHEDLADGDVPHYTNVPMPFEEVPPQVPAHNPTGVYRRVIQLSPVPGRRTVLHVGAASGLLRVVVNDRPVGSSSDSHLAAEFDITDAVVPGTNRIDLRVAKWSAASYLEDQDHWWQSGLTRPVFLYTVPDIALADVSAVADYDPETGRGDLQVTVSTSGLDHLYDTGGWSVRIDVLDRSIRLPVSARLGTRTLPLPSLDRSVRPEPLLPDDFMDLLSINAAGAPVPPEFRAIPATMTRLPEPAAPAGQAALSLSDLDVTPWSAEVPHLEDLVVQLVSPDGKVADEARVRIGFRRVRVEGRDLLVNGKRVLIQGVARHDVDPKTGRVMSRERHLAELSLLKRFNVNAIRTSHYPNDPQVLDLCDEIGFYVVDEADVEGHAFASTIADDPTYLTPIIERISRMVLRDRNHPSVISWSLGNETGDGSAHDAATAWIRRFDPTRPVHYEGSISTDWHAGHAVTDILCPMYPSLASLTGYSADPRADRPLITCEYAFSMGNGTGGLSDYWELFESLPGLQGGFIWQFMDHSLDRDGDGKLRYGGDFGDETHNGPMLVNGVVFPDLTPKPALFEARGLFSPIRTVSDAEEARAGTLRIRNRQSFADLGAYTLELRLETPAGPAGAVAVPTPEVTAGAEGTIEIPAALRELLAAEPAAPALTLTVRTREDALWAPAGTEVAAEQVTFPQAPAPLPAAPAQPAALPVDAEGNLSHPLLRRSPQLSLWRALTCHDKSFSLDNRFVRSGFFKLTPADVEVKETGDGAVVTTRYVAAFGDEIVHRRTITALADGDWVLAEQVTLPEGTRDGLRVGMEFELVDGFQDAGWTGLGPWENYPDRRASALLGSWESPIDDLAVPYLLPQENGTRGEVTALTLTGPAGTVRTAHPTALHMNVGRYEVSEIEAAEHWWELPPSDRTVVHLDIAHRGLGTAVLGPDTHPRHRLTGSEYAWEWRLTLENAD</sequence>
<evidence type="ECO:0000313" key="10">
    <source>
        <dbReference type="Proteomes" id="UP001595839"/>
    </source>
</evidence>
<dbReference type="Proteomes" id="UP001595839">
    <property type="component" value="Unassembled WGS sequence"/>
</dbReference>
<comment type="catalytic activity">
    <reaction evidence="1">
        <text>Hydrolysis of terminal non-reducing beta-D-galactose residues in beta-D-galactosides.</text>
        <dbReference type="EC" id="3.2.1.23"/>
    </reaction>
</comment>
<accession>A0ABV9AYQ4</accession>
<keyword evidence="10" id="KW-1185">Reference proteome</keyword>
<evidence type="ECO:0000256" key="1">
    <source>
        <dbReference type="ARBA" id="ARBA00001412"/>
    </source>
</evidence>